<keyword evidence="4 7" id="KW-1133">Transmembrane helix</keyword>
<reference evidence="10" key="1">
    <citation type="journal article" date="2019" name="Int. J. Syst. Evol. Microbiol.">
        <title>The Global Catalogue of Microorganisms (GCM) 10K type strain sequencing project: providing services to taxonomists for standard genome sequencing and annotation.</title>
        <authorList>
            <consortium name="The Broad Institute Genomics Platform"/>
            <consortium name="The Broad Institute Genome Sequencing Center for Infectious Disease"/>
            <person name="Wu L."/>
            <person name="Ma J."/>
        </authorList>
    </citation>
    <scope>NUCLEOTIDE SEQUENCE [LARGE SCALE GENOMIC DNA]</scope>
    <source>
        <strain evidence="10">JCM 17440</strain>
    </source>
</reference>
<feature type="transmembrane region" description="Helical" evidence="7">
    <location>
        <begin position="345"/>
        <end position="367"/>
    </location>
</feature>
<feature type="domain" description="ABC3 transporter permease C-terminal" evidence="8">
    <location>
        <begin position="256"/>
        <end position="373"/>
    </location>
</feature>
<evidence type="ECO:0000313" key="9">
    <source>
        <dbReference type="EMBL" id="GAA4232928.1"/>
    </source>
</evidence>
<evidence type="ECO:0000256" key="3">
    <source>
        <dbReference type="ARBA" id="ARBA00022692"/>
    </source>
</evidence>
<dbReference type="Proteomes" id="UP001501710">
    <property type="component" value="Unassembled WGS sequence"/>
</dbReference>
<evidence type="ECO:0000256" key="1">
    <source>
        <dbReference type="ARBA" id="ARBA00004651"/>
    </source>
</evidence>
<evidence type="ECO:0000313" key="10">
    <source>
        <dbReference type="Proteomes" id="UP001501710"/>
    </source>
</evidence>
<gene>
    <name evidence="9" type="ORF">GCM10022254_34160</name>
</gene>
<protein>
    <recommendedName>
        <fullName evidence="8">ABC3 transporter permease C-terminal domain-containing protein</fullName>
    </recommendedName>
</protein>
<accession>A0ABP8C3F9</accession>
<feature type="transmembrane region" description="Helical" evidence="7">
    <location>
        <begin position="424"/>
        <end position="442"/>
    </location>
</feature>
<keyword evidence="10" id="KW-1185">Reference proteome</keyword>
<dbReference type="PANTHER" id="PTHR30572:SF4">
    <property type="entry name" value="ABC TRANSPORTER PERMEASE YTRF"/>
    <property type="match status" value="1"/>
</dbReference>
<sequence length="592" mass="60522">MLRIALLTVRARWTAFTGSFVALTLGVGLVATMGLALAAAPETKPTSAEKGRVRYGAAPAVVRAPGSLSVRIGDKTKTRDLEAPRGLDPTIASRVSALGGDTVQDRVFYAQPETGGGPRVTIGRPWSVARYAPYRLVAGRAATAPGEIVLPASASRLGMAVPVLTAQSVTTYRVVGLVDPDEAEPAVLFTDAEAARLSPRIDAVISKAQAARLRDAVGGSAVVLTGDRARTASAGVATTGGTDTLAGTKIMLGTAGGICGFVAVFVVASTFALAVVQRRRELALLRAMGATPRQVRRMLSGEAFAVGVIGSTLGCAIGPACAPVLGGWLVDQRLAPASYTVPTTAWPLAVAFATGLTVALLGAGAAARRAGRIRPAEALRDAALETRAMTVGRWVLGVGGMLAGLWMLASVLGDPGGATTRKQYIPVTMLLIVGVAMLAPIVVSPVARLVAWPLGLLPGAGAMVVRENALTAARRTASTAAPVLVTVGLALSLLGATASVDHAERAELRDQHRADFIVTPDGTPGLNRAVIAAVAAVPGVDTVVRTPTALFALEDGEALVKYPAQAVTPRSLADVAKLRVVSGDPSRLADDS</sequence>
<keyword evidence="5 7" id="KW-0472">Membrane</keyword>
<dbReference type="Pfam" id="PF02687">
    <property type="entry name" value="FtsX"/>
    <property type="match status" value="1"/>
</dbReference>
<dbReference type="InterPro" id="IPR003838">
    <property type="entry name" value="ABC3_permease_C"/>
</dbReference>
<dbReference type="EMBL" id="BAABAS010000006">
    <property type="protein sequence ID" value="GAA4232928.1"/>
    <property type="molecule type" value="Genomic_DNA"/>
</dbReference>
<evidence type="ECO:0000259" key="8">
    <source>
        <dbReference type="Pfam" id="PF02687"/>
    </source>
</evidence>
<keyword evidence="2" id="KW-1003">Cell membrane</keyword>
<evidence type="ECO:0000256" key="2">
    <source>
        <dbReference type="ARBA" id="ARBA00022475"/>
    </source>
</evidence>
<evidence type="ECO:0000256" key="6">
    <source>
        <dbReference type="ARBA" id="ARBA00038076"/>
    </source>
</evidence>
<evidence type="ECO:0000256" key="4">
    <source>
        <dbReference type="ARBA" id="ARBA00022989"/>
    </source>
</evidence>
<comment type="subcellular location">
    <subcellularLocation>
        <location evidence="1">Cell membrane</location>
        <topology evidence="1">Multi-pass membrane protein</topology>
    </subcellularLocation>
</comment>
<comment type="caution">
    <text evidence="9">The sequence shown here is derived from an EMBL/GenBank/DDBJ whole genome shotgun (WGS) entry which is preliminary data.</text>
</comment>
<name>A0ABP8C3F9_9ACTN</name>
<feature type="transmembrane region" description="Helical" evidence="7">
    <location>
        <begin position="250"/>
        <end position="276"/>
    </location>
</feature>
<organism evidence="9 10">
    <name type="scientific">Actinomadura meridiana</name>
    <dbReference type="NCBI Taxonomy" id="559626"/>
    <lineage>
        <taxon>Bacteria</taxon>
        <taxon>Bacillati</taxon>
        <taxon>Actinomycetota</taxon>
        <taxon>Actinomycetes</taxon>
        <taxon>Streptosporangiales</taxon>
        <taxon>Thermomonosporaceae</taxon>
        <taxon>Actinomadura</taxon>
    </lineage>
</organism>
<dbReference type="InterPro" id="IPR050250">
    <property type="entry name" value="Macrolide_Exporter_MacB"/>
</dbReference>
<comment type="similarity">
    <text evidence="6">Belongs to the ABC-4 integral membrane protein family.</text>
</comment>
<keyword evidence="3 7" id="KW-0812">Transmembrane</keyword>
<evidence type="ECO:0000256" key="7">
    <source>
        <dbReference type="SAM" id="Phobius"/>
    </source>
</evidence>
<dbReference type="RefSeq" id="WP_344897382.1">
    <property type="nucleotide sequence ID" value="NZ_BAABAS010000006.1"/>
</dbReference>
<evidence type="ECO:0000256" key="5">
    <source>
        <dbReference type="ARBA" id="ARBA00023136"/>
    </source>
</evidence>
<proteinExistence type="inferred from homology"/>
<feature type="transmembrane region" description="Helical" evidence="7">
    <location>
        <begin position="394"/>
        <end position="412"/>
    </location>
</feature>
<feature type="transmembrane region" description="Helical" evidence="7">
    <location>
        <begin position="303"/>
        <end position="325"/>
    </location>
</feature>
<dbReference type="PANTHER" id="PTHR30572">
    <property type="entry name" value="MEMBRANE COMPONENT OF TRANSPORTER-RELATED"/>
    <property type="match status" value="1"/>
</dbReference>